<dbReference type="InterPro" id="IPR036305">
    <property type="entry name" value="RGS_sf"/>
</dbReference>
<dbReference type="EMBL" id="GG738846">
    <property type="protein sequence ID" value="EFC50081.1"/>
    <property type="molecule type" value="Genomic_DNA"/>
</dbReference>
<feature type="transmembrane region" description="Helical" evidence="1">
    <location>
        <begin position="1177"/>
        <end position="1200"/>
    </location>
</feature>
<feature type="transmembrane region" description="Helical" evidence="1">
    <location>
        <begin position="1146"/>
        <end position="1171"/>
    </location>
</feature>
<keyword evidence="1" id="KW-1133">Transmembrane helix</keyword>
<organism evidence="3">
    <name type="scientific">Naegleria gruberi</name>
    <name type="common">Amoeba</name>
    <dbReference type="NCBI Taxonomy" id="5762"/>
    <lineage>
        <taxon>Eukaryota</taxon>
        <taxon>Discoba</taxon>
        <taxon>Heterolobosea</taxon>
        <taxon>Tetramitia</taxon>
        <taxon>Eutetramitia</taxon>
        <taxon>Vahlkampfiidae</taxon>
        <taxon>Naegleria</taxon>
    </lineage>
</organism>
<dbReference type="KEGG" id="ngr:NAEGRDRAFT_77883"/>
<dbReference type="Proteomes" id="UP000006671">
    <property type="component" value="Unassembled WGS sequence"/>
</dbReference>
<dbReference type="OMA" id="NIMIVET"/>
<proteinExistence type="predicted"/>
<keyword evidence="3" id="KW-1185">Reference proteome</keyword>
<evidence type="ECO:0000313" key="2">
    <source>
        <dbReference type="EMBL" id="EFC50081.1"/>
    </source>
</evidence>
<dbReference type="InParanoid" id="D2UZ31"/>
<dbReference type="SUPFAM" id="SSF48097">
    <property type="entry name" value="Regulator of G-protein signaling, RGS"/>
    <property type="match status" value="1"/>
</dbReference>
<evidence type="ECO:0000313" key="3">
    <source>
        <dbReference type="Proteomes" id="UP000006671"/>
    </source>
</evidence>
<dbReference type="Gene3D" id="1.10.167.10">
    <property type="entry name" value="Regulator of G-protein Signalling 4, domain 2"/>
    <property type="match status" value="1"/>
</dbReference>
<evidence type="ECO:0000256" key="1">
    <source>
        <dbReference type="SAM" id="Phobius"/>
    </source>
</evidence>
<sequence length="1371" mass="156114">MDVSSSSSSSSLKSNHRALLLVVLFILLFIICNSGTTLAQLDVCSVATTSIIPFYNVNISTNVYNDFYLFGNMCPFGYVRMTDSISGAFSCKPLDEFLLETVDTKSCVIPYGDPFYDPSQPWADETNCVLPYLACSPTTLKCTYVQTRMINDTCTDRMNCYGHVTNPFVNCHAGKCSYLQENPVLPEGSTCPFAPDSDFESLLDKALVNYTTNSYDNCDSSSYCHLPSVLAATKKCLRRVDVVLYESCGLANIEDEEGNPITVYKKCPAASTCNGVCLPSFSFPDYYNPNSKPIFGKCSDDLNPVPVEYSNTILICKNYTTSNCSIYTDCIGGLESSGISLKQNLDTGKWPGNQPVRCENSKCLRLFGNYNGESCVDNTDCYSSYCNTTSGTCTDLPSEITCGDTVDYDIFPCPKYSYCACSSEQRRVCIDFCMSKLMDLSICSMNYGMLSSIYYSHPLQPVQNKPIPIIDTKSSIFSPLNGKCSIPLNAYLSCMYEKQVNNGIDARAPSTIINNLSSQNTRHVAQQKRSVQEGTQTSRVDVNVGLYVSSYKNLFQSNTILRDFSKLVPLYDQTGSFDESTFEIGNVNLLNTTSMNEFINDNSDLYQIDGSTNIIKMSNQVVVFYYHNLVGIVPKFKTSNFTFQLLKTARICTCCDQAVRNLTIRASKSVVGITLKDGNREYQYIDTKTSTSDSLSITNYEPIMGHDSFLNRNWYSSCDLILVTPEEVDTMLLAIKNNIYFLDRNETLDPRSISELDNMKTSDYAQIFTTNIPTKLKTIPRSVRVATLKSEDTFNKVKAAVFKEIYSVFNESFSIVNLWTNGTINCSIFDTISVKDYHSYLFEIPRISTTFSEGYSSFQASSLSLPLTEFDHTMFRLFTNEHNRNISVSELVYQDIARPSCYSSYNQYLGVFHYNNPTKYWDLTYKDAMLFLVIILCLVFYIGLVVNYSIMIDNNKAMRRRLFVPFIAPMCIIFTCLFFLEPILMSVFKNVGMSLFALIPVPDYCISLLCSSYIVVTIRFFLLRNLYQLREFSPIKRENKSHTSRMKLYRIVSRPEISFMVSVTLSLVLAGIWYGVYYGILYGVVIQRFKRFEWSLQFDASLLSLASQFGFLSVVVMLVFVVDMILNIRTIKDKGFRHYFLFDDPFYLRIDIFTLAAMFVTCIVLILDLFIWNSLVVNRLCLVAFFLCSLLLVGGNVMIVDIATYIRKLRDTCVGDNQPLDDFERLEAQWEEYLTDINFRWLHRNYSNNEFSIENFNLYEDLEKVRQTGTLDLDYVTYLHATYFAPTSPYPINLPARCYTDFANAMTNLTLNPDGLLPYSVFKEIQYEVVKNNLDIFQRLILKDEFVKWRETFKFQKEMNVLSYTTSPSCE</sequence>
<keyword evidence="1" id="KW-0812">Transmembrane</keyword>
<protein>
    <recommendedName>
        <fullName evidence="4">RGS domain-containing protein</fullName>
    </recommendedName>
</protein>
<feature type="transmembrane region" description="Helical" evidence="1">
    <location>
        <begin position="1100"/>
        <end position="1126"/>
    </location>
</feature>
<feature type="transmembrane region" description="Helical" evidence="1">
    <location>
        <begin position="928"/>
        <end position="950"/>
    </location>
</feature>
<keyword evidence="1" id="KW-0472">Membrane</keyword>
<dbReference type="GeneID" id="8863212"/>
<feature type="transmembrane region" description="Helical" evidence="1">
    <location>
        <begin position="962"/>
        <end position="984"/>
    </location>
</feature>
<gene>
    <name evidence="2" type="ORF">NAEGRDRAFT_77883</name>
</gene>
<name>D2UZ31_NAEGR</name>
<dbReference type="OrthoDB" id="10323810at2759"/>
<feature type="transmembrane region" description="Helical" evidence="1">
    <location>
        <begin position="1004"/>
        <end position="1022"/>
    </location>
</feature>
<evidence type="ECO:0008006" key="4">
    <source>
        <dbReference type="Google" id="ProtNLM"/>
    </source>
</evidence>
<accession>D2UZ31</accession>
<feature type="transmembrane region" description="Helical" evidence="1">
    <location>
        <begin position="1057"/>
        <end position="1080"/>
    </location>
</feature>
<dbReference type="InterPro" id="IPR044926">
    <property type="entry name" value="RGS_subdomain_2"/>
</dbReference>
<reference evidence="2 3" key="1">
    <citation type="journal article" date="2010" name="Cell">
        <title>The genome of Naegleria gruberi illuminates early eukaryotic versatility.</title>
        <authorList>
            <person name="Fritz-Laylin L.K."/>
            <person name="Prochnik S.E."/>
            <person name="Ginger M.L."/>
            <person name="Dacks J.B."/>
            <person name="Carpenter M.L."/>
            <person name="Field M.C."/>
            <person name="Kuo A."/>
            <person name="Paredez A."/>
            <person name="Chapman J."/>
            <person name="Pham J."/>
            <person name="Shu S."/>
            <person name="Neupane R."/>
            <person name="Cipriano M."/>
            <person name="Mancuso J."/>
            <person name="Tu H."/>
            <person name="Salamov A."/>
            <person name="Lindquist E."/>
            <person name="Shapiro H."/>
            <person name="Lucas S."/>
            <person name="Grigoriev I.V."/>
            <person name="Cande W.Z."/>
            <person name="Fulton C."/>
            <person name="Rokhsar D.S."/>
            <person name="Dawson S.C."/>
        </authorList>
    </citation>
    <scope>NUCLEOTIDE SEQUENCE [LARGE SCALE GENOMIC DNA]</scope>
    <source>
        <strain evidence="2 3">NEG-M</strain>
    </source>
</reference>
<dbReference type="RefSeq" id="XP_002682825.1">
    <property type="nucleotide sequence ID" value="XM_002682779.1"/>
</dbReference>
<dbReference type="VEuPathDB" id="AmoebaDB:NAEGRDRAFT_77883"/>